<dbReference type="Gene3D" id="3.40.630.30">
    <property type="match status" value="1"/>
</dbReference>
<name>A0A1X6WNW0_9ENTE</name>
<protein>
    <submittedName>
        <fullName evidence="2">Acetyltransferase, GNAT family</fullName>
    </submittedName>
</protein>
<dbReference type="Pfam" id="PF00583">
    <property type="entry name" value="Acetyltransf_1"/>
    <property type="match status" value="1"/>
</dbReference>
<feature type="domain" description="N-acetyltransferase" evidence="1">
    <location>
        <begin position="1"/>
        <end position="151"/>
    </location>
</feature>
<dbReference type="AlphaFoldDB" id="A0A1X6WNW0"/>
<dbReference type="RefSeq" id="WP_086951601.1">
    <property type="nucleotide sequence ID" value="NZ_FWFD01000009.1"/>
</dbReference>
<gene>
    <name evidence="2" type="ORF">FM121_07720</name>
</gene>
<evidence type="ECO:0000313" key="3">
    <source>
        <dbReference type="Proteomes" id="UP000195918"/>
    </source>
</evidence>
<keyword evidence="2" id="KW-0808">Transferase</keyword>
<dbReference type="CDD" id="cd04301">
    <property type="entry name" value="NAT_SF"/>
    <property type="match status" value="1"/>
</dbReference>
<dbReference type="EMBL" id="FWFD01000009">
    <property type="protein sequence ID" value="SLM85975.1"/>
    <property type="molecule type" value="Genomic_DNA"/>
</dbReference>
<evidence type="ECO:0000259" key="1">
    <source>
        <dbReference type="PROSITE" id="PS51186"/>
    </source>
</evidence>
<keyword evidence="3" id="KW-1185">Reference proteome</keyword>
<proteinExistence type="predicted"/>
<evidence type="ECO:0000313" key="2">
    <source>
        <dbReference type="EMBL" id="SLM85975.1"/>
    </source>
</evidence>
<reference evidence="3" key="1">
    <citation type="submission" date="2017-02" db="EMBL/GenBank/DDBJ databases">
        <authorList>
            <person name="Dridi B."/>
        </authorList>
    </citation>
    <scope>NUCLEOTIDE SEQUENCE [LARGE SCALE GENOMIC DNA]</scope>
    <source>
        <strain evidence="3">bH819</strain>
    </source>
</reference>
<dbReference type="OrthoDB" id="4228396at2"/>
<dbReference type="SUPFAM" id="SSF55729">
    <property type="entry name" value="Acyl-CoA N-acyltransferases (Nat)"/>
    <property type="match status" value="1"/>
</dbReference>
<dbReference type="Proteomes" id="UP000195918">
    <property type="component" value="Unassembled WGS sequence"/>
</dbReference>
<dbReference type="PROSITE" id="PS51186">
    <property type="entry name" value="GNAT"/>
    <property type="match status" value="1"/>
</dbReference>
<dbReference type="GO" id="GO:0016747">
    <property type="term" value="F:acyltransferase activity, transferring groups other than amino-acyl groups"/>
    <property type="evidence" value="ECO:0007669"/>
    <property type="project" value="InterPro"/>
</dbReference>
<organism evidence="2 3">
    <name type="scientific">Vagococcus fluvialis bH819</name>
    <dbReference type="NCBI Taxonomy" id="1255619"/>
    <lineage>
        <taxon>Bacteria</taxon>
        <taxon>Bacillati</taxon>
        <taxon>Bacillota</taxon>
        <taxon>Bacilli</taxon>
        <taxon>Lactobacillales</taxon>
        <taxon>Enterococcaceae</taxon>
        <taxon>Vagococcus</taxon>
    </lineage>
</organism>
<dbReference type="InterPro" id="IPR016181">
    <property type="entry name" value="Acyl_CoA_acyltransferase"/>
</dbReference>
<sequence length="271" mass="31144">MIISLSQANMTLVTNTWNSGFSDYVVPINMSEKQLNNRVNSLNLSRDLSCVYKQDDDYLGVMLLGIQQLNKQKIMWVGGISVIPQARGQMIATKMMKHAEDLAHKNECDEIRLEVISTNHKAKKLYESLSYQVLNELSIAELNYLPTKKINDITLFNFPHQNILINEPNLIPWQNRLVFTKNCYLIGDTDSIIGYLSFSETASSLSIQQLVIFDEQKLQLIEDILIYLANSYKRKITINNFDMSSKEYKMIHSLGLETNLSQYQLTLSFVK</sequence>
<accession>A0A1X6WNW0</accession>
<dbReference type="InterPro" id="IPR000182">
    <property type="entry name" value="GNAT_dom"/>
</dbReference>